<dbReference type="Proteomes" id="UP000887579">
    <property type="component" value="Unplaced"/>
</dbReference>
<reference evidence="2" key="1">
    <citation type="submission" date="2022-11" db="UniProtKB">
        <authorList>
            <consortium name="WormBaseParasite"/>
        </authorList>
    </citation>
    <scope>IDENTIFICATION</scope>
</reference>
<proteinExistence type="predicted"/>
<evidence type="ECO:0000313" key="2">
    <source>
        <dbReference type="WBParaSite" id="ES5_v2.g19888.t1"/>
    </source>
</evidence>
<protein>
    <submittedName>
        <fullName evidence="2">Cytochrome P450</fullName>
    </submittedName>
</protein>
<accession>A0AC34FR43</accession>
<dbReference type="WBParaSite" id="ES5_v2.g19888.t1">
    <property type="protein sequence ID" value="ES5_v2.g19888.t1"/>
    <property type="gene ID" value="ES5_v2.g19888"/>
</dbReference>
<organism evidence="1 2">
    <name type="scientific">Panagrolaimus sp. ES5</name>
    <dbReference type="NCBI Taxonomy" id="591445"/>
    <lineage>
        <taxon>Eukaryota</taxon>
        <taxon>Metazoa</taxon>
        <taxon>Ecdysozoa</taxon>
        <taxon>Nematoda</taxon>
        <taxon>Chromadorea</taxon>
        <taxon>Rhabditida</taxon>
        <taxon>Tylenchina</taxon>
        <taxon>Panagrolaimomorpha</taxon>
        <taxon>Panagrolaimoidea</taxon>
        <taxon>Panagrolaimidae</taxon>
        <taxon>Panagrolaimus</taxon>
    </lineage>
</organism>
<sequence length="146" mass="16832">MRYADVVMKEVLRHYPVAAFAASRECQTPTTIGPGIEIEKDVIVALDLYTLHFDKNIWGEDSAEFKPERFFDMSPLQQMSYYPFGGGPRLCVGMRLAYLEEKLILAKILQNYFIRECSETEEKLKQTGNVIIIPEKVTVVLEKRNH</sequence>
<name>A0AC34FR43_9BILA</name>
<evidence type="ECO:0000313" key="1">
    <source>
        <dbReference type="Proteomes" id="UP000887579"/>
    </source>
</evidence>